<keyword evidence="4" id="KW-1003">Cell membrane</keyword>
<keyword evidence="7" id="KW-0547">Nucleotide-binding</keyword>
<keyword evidence="10" id="KW-1133">Transmembrane helix</keyword>
<dbReference type="Pfam" id="PF00512">
    <property type="entry name" value="HisKA"/>
    <property type="match status" value="1"/>
</dbReference>
<feature type="transmembrane region" description="Helical" evidence="10">
    <location>
        <begin position="12"/>
        <end position="34"/>
    </location>
</feature>
<dbReference type="InterPro" id="IPR036890">
    <property type="entry name" value="HATPase_C_sf"/>
</dbReference>
<evidence type="ECO:0000256" key="3">
    <source>
        <dbReference type="ARBA" id="ARBA00012438"/>
    </source>
</evidence>
<gene>
    <name evidence="13" type="primary">cpxA</name>
    <name evidence="13" type="ORF">SULPSESMR1_02906</name>
</gene>
<dbReference type="SUPFAM" id="SSF47384">
    <property type="entry name" value="Homodimeric domain of signal transducing histidine kinase"/>
    <property type="match status" value="1"/>
</dbReference>
<dbReference type="STRING" id="1402135.SAMN05444149_104497"/>
<dbReference type="SMART" id="SM00387">
    <property type="entry name" value="HATPase_c"/>
    <property type="match status" value="1"/>
</dbReference>
<dbReference type="InterPro" id="IPR005467">
    <property type="entry name" value="His_kinase_dom"/>
</dbReference>
<dbReference type="PRINTS" id="PR00344">
    <property type="entry name" value="BCTRLSENSOR"/>
</dbReference>
<organism evidence="13 14">
    <name type="scientific">Pseudosulfitobacter pseudonitzschiae</name>
    <dbReference type="NCBI Taxonomy" id="1402135"/>
    <lineage>
        <taxon>Bacteria</taxon>
        <taxon>Pseudomonadati</taxon>
        <taxon>Pseudomonadota</taxon>
        <taxon>Alphaproteobacteria</taxon>
        <taxon>Rhodobacterales</taxon>
        <taxon>Roseobacteraceae</taxon>
        <taxon>Pseudosulfitobacter</taxon>
    </lineage>
</organism>
<evidence type="ECO:0000259" key="11">
    <source>
        <dbReference type="PROSITE" id="PS50109"/>
    </source>
</evidence>
<keyword evidence="5" id="KW-0597">Phosphoprotein</keyword>
<dbReference type="OrthoDB" id="9815202at2"/>
<evidence type="ECO:0000256" key="6">
    <source>
        <dbReference type="ARBA" id="ARBA00022679"/>
    </source>
</evidence>
<dbReference type="PROSITE" id="PS50109">
    <property type="entry name" value="HIS_KIN"/>
    <property type="match status" value="1"/>
</dbReference>
<reference evidence="13 14" key="1">
    <citation type="submission" date="2017-07" db="EMBL/GenBank/DDBJ databases">
        <title>Genome Sequence of Sulfitobacter pseudonitzschiae Strain SMR1 Isolated from a culture of the Diatom Skeletonema marinoi.</title>
        <authorList>
            <person name="Topel M."/>
            <person name="Pinder M.I.M."/>
            <person name="Johansson O.N."/>
            <person name="Kourtchenko O."/>
            <person name="Godhe A."/>
            <person name="Clarke A.K."/>
        </authorList>
    </citation>
    <scope>NUCLEOTIDE SEQUENCE [LARGE SCALE GENOMIC DNA]</scope>
    <source>
        <strain evidence="13 14">SMR1</strain>
    </source>
</reference>
<dbReference type="EMBL" id="CP022415">
    <property type="protein sequence ID" value="ASM73687.1"/>
    <property type="molecule type" value="Genomic_DNA"/>
</dbReference>
<evidence type="ECO:0000313" key="14">
    <source>
        <dbReference type="Proteomes" id="UP000199754"/>
    </source>
</evidence>
<dbReference type="EC" id="2.7.13.3" evidence="3"/>
<keyword evidence="10" id="KW-0472">Membrane</keyword>
<dbReference type="Proteomes" id="UP000199754">
    <property type="component" value="Chromosome"/>
</dbReference>
<dbReference type="PANTHER" id="PTHR44936:SF10">
    <property type="entry name" value="SENSOR PROTEIN RSTB"/>
    <property type="match status" value="1"/>
</dbReference>
<keyword evidence="14" id="KW-1185">Reference proteome</keyword>
<dbReference type="GO" id="GO:0005886">
    <property type="term" value="C:plasma membrane"/>
    <property type="evidence" value="ECO:0007669"/>
    <property type="project" value="UniProtKB-SubCell"/>
</dbReference>
<feature type="domain" description="Histidine kinase" evidence="11">
    <location>
        <begin position="128"/>
        <end position="316"/>
    </location>
</feature>
<accession>A0A221K4C3</accession>
<dbReference type="InterPro" id="IPR050980">
    <property type="entry name" value="2C_sensor_his_kinase"/>
</dbReference>
<dbReference type="Gene3D" id="6.10.340.10">
    <property type="match status" value="1"/>
</dbReference>
<evidence type="ECO:0000256" key="10">
    <source>
        <dbReference type="SAM" id="Phobius"/>
    </source>
</evidence>
<evidence type="ECO:0000256" key="5">
    <source>
        <dbReference type="ARBA" id="ARBA00022553"/>
    </source>
</evidence>
<dbReference type="SMART" id="SM00304">
    <property type="entry name" value="HAMP"/>
    <property type="match status" value="1"/>
</dbReference>
<dbReference type="AlphaFoldDB" id="A0A221K4C3"/>
<dbReference type="InterPro" id="IPR003661">
    <property type="entry name" value="HisK_dim/P_dom"/>
</dbReference>
<dbReference type="KEGG" id="spse:SULPSESMR1_02906"/>
<dbReference type="GO" id="GO:0005524">
    <property type="term" value="F:ATP binding"/>
    <property type="evidence" value="ECO:0007669"/>
    <property type="project" value="UniProtKB-KW"/>
</dbReference>
<dbReference type="InterPro" id="IPR036097">
    <property type="entry name" value="HisK_dim/P_sf"/>
</dbReference>
<keyword evidence="6 13" id="KW-0808">Transferase</keyword>
<dbReference type="InterPro" id="IPR003660">
    <property type="entry name" value="HAMP_dom"/>
</dbReference>
<dbReference type="Gene3D" id="1.10.287.130">
    <property type="match status" value="1"/>
</dbReference>
<evidence type="ECO:0000256" key="7">
    <source>
        <dbReference type="ARBA" id="ARBA00022741"/>
    </source>
</evidence>
<keyword evidence="10" id="KW-0812">Transmembrane</keyword>
<comment type="catalytic activity">
    <reaction evidence="1">
        <text>ATP + protein L-histidine = ADP + protein N-phospho-L-histidine.</text>
        <dbReference type="EC" id="2.7.13.3"/>
    </reaction>
</comment>
<dbReference type="CDD" id="cd00082">
    <property type="entry name" value="HisKA"/>
    <property type="match status" value="1"/>
</dbReference>
<feature type="domain" description="HAMP" evidence="12">
    <location>
        <begin position="67"/>
        <end position="120"/>
    </location>
</feature>
<keyword evidence="9" id="KW-0067">ATP-binding</keyword>
<evidence type="ECO:0000259" key="12">
    <source>
        <dbReference type="PROSITE" id="PS50885"/>
    </source>
</evidence>
<dbReference type="CDD" id="cd06225">
    <property type="entry name" value="HAMP"/>
    <property type="match status" value="1"/>
</dbReference>
<dbReference type="Pfam" id="PF00672">
    <property type="entry name" value="HAMP"/>
    <property type="match status" value="1"/>
</dbReference>
<proteinExistence type="predicted"/>
<dbReference type="PANTHER" id="PTHR44936">
    <property type="entry name" value="SENSOR PROTEIN CREC"/>
    <property type="match status" value="1"/>
</dbReference>
<dbReference type="InterPro" id="IPR004358">
    <property type="entry name" value="Sig_transdc_His_kin-like_C"/>
</dbReference>
<dbReference type="SUPFAM" id="SSF55874">
    <property type="entry name" value="ATPase domain of HSP90 chaperone/DNA topoisomerase II/histidine kinase"/>
    <property type="match status" value="1"/>
</dbReference>
<name>A0A221K4C3_9RHOB</name>
<evidence type="ECO:0000256" key="2">
    <source>
        <dbReference type="ARBA" id="ARBA00004651"/>
    </source>
</evidence>
<protein>
    <recommendedName>
        <fullName evidence="3">histidine kinase</fullName>
        <ecNumber evidence="3">2.7.13.3</ecNumber>
    </recommendedName>
</protein>
<dbReference type="SUPFAM" id="SSF158472">
    <property type="entry name" value="HAMP domain-like"/>
    <property type="match status" value="1"/>
</dbReference>
<dbReference type="Gene3D" id="3.30.565.10">
    <property type="entry name" value="Histidine kinase-like ATPase, C-terminal domain"/>
    <property type="match status" value="1"/>
</dbReference>
<comment type="subcellular location">
    <subcellularLocation>
        <location evidence="2">Cell membrane</location>
        <topology evidence="2">Multi-pass membrane protein</topology>
    </subcellularLocation>
</comment>
<dbReference type="RefSeq" id="WP_089421435.1">
    <property type="nucleotide sequence ID" value="NZ_CP022415.1"/>
</dbReference>
<dbReference type="Pfam" id="PF02518">
    <property type="entry name" value="HATPase_c"/>
    <property type="match status" value="1"/>
</dbReference>
<keyword evidence="8 13" id="KW-0418">Kinase</keyword>
<dbReference type="PROSITE" id="PS50885">
    <property type="entry name" value="HAMP"/>
    <property type="match status" value="1"/>
</dbReference>
<feature type="transmembrane region" description="Helical" evidence="10">
    <location>
        <begin position="46"/>
        <end position="66"/>
    </location>
</feature>
<evidence type="ECO:0000256" key="4">
    <source>
        <dbReference type="ARBA" id="ARBA00022475"/>
    </source>
</evidence>
<evidence type="ECO:0000313" key="13">
    <source>
        <dbReference type="EMBL" id="ASM73687.1"/>
    </source>
</evidence>
<evidence type="ECO:0000256" key="1">
    <source>
        <dbReference type="ARBA" id="ARBA00000085"/>
    </source>
</evidence>
<dbReference type="SMART" id="SM00388">
    <property type="entry name" value="HisKA"/>
    <property type="match status" value="1"/>
</dbReference>
<evidence type="ECO:0000256" key="9">
    <source>
        <dbReference type="ARBA" id="ARBA00022840"/>
    </source>
</evidence>
<dbReference type="InterPro" id="IPR003594">
    <property type="entry name" value="HATPase_dom"/>
</dbReference>
<sequence>MSRIKAKWRPPLAFVIGGTLAAVLCLPLIGIVWFRLAGNILGWGETGWLIGWMAVVSTVVLAFLLWRLVLRPVAKLTDYAQAVREGRTDTAPPVHFGTPEFGALGASVIAMGDTLQSRASSLRAYADHVTHELKSPLTSLRGAAELLQSDLPAQDQTKLIHTIETSAARMQALLIQLQRHAAASQSSGPGQTLVQALPAMVGGVQIVVLQGGTVPLSLGDLTVVIDQMAQNAAAHGASRLLLQLRGDALHIADDGTGIGTGNAGRIFDPFFTTRREDGGTGMGLTIVQTLLSAHGARIALDDQTMNGGAAFVIFFD</sequence>
<dbReference type="GO" id="GO:0000155">
    <property type="term" value="F:phosphorelay sensor kinase activity"/>
    <property type="evidence" value="ECO:0007669"/>
    <property type="project" value="InterPro"/>
</dbReference>
<evidence type="ECO:0000256" key="8">
    <source>
        <dbReference type="ARBA" id="ARBA00022777"/>
    </source>
</evidence>